<evidence type="ECO:0000259" key="1">
    <source>
        <dbReference type="Pfam" id="PF13391"/>
    </source>
</evidence>
<proteinExistence type="predicted"/>
<keyword evidence="2" id="KW-0255">Endonuclease</keyword>
<organism evidence="2 3">
    <name type="scientific">Stenotrophomonas indicatrix</name>
    <dbReference type="NCBI Taxonomy" id="2045451"/>
    <lineage>
        <taxon>Bacteria</taxon>
        <taxon>Pseudomonadati</taxon>
        <taxon>Pseudomonadota</taxon>
        <taxon>Gammaproteobacteria</taxon>
        <taxon>Lysobacterales</taxon>
        <taxon>Lysobacteraceae</taxon>
        <taxon>Stenotrophomonas</taxon>
    </lineage>
</organism>
<name>A0A1W1H3V8_9GAMM</name>
<dbReference type="Proteomes" id="UP000191133">
    <property type="component" value="Unassembled WGS sequence"/>
</dbReference>
<dbReference type="GO" id="GO:0004519">
    <property type="term" value="F:endonuclease activity"/>
    <property type="evidence" value="ECO:0007669"/>
    <property type="project" value="UniProtKB-KW"/>
</dbReference>
<keyword evidence="2" id="KW-0540">Nuclease</keyword>
<keyword evidence="2" id="KW-0378">Hydrolase</keyword>
<sequence>MNEWTEDELVAAVDAYRQMEAQLASGSRVEKANVYRELAALHGRTPKAWEYRMQNISHVLEQAGKDWLPGLRPAANVGTRVEALLAKLLSHATAATSLVSGPTKELLEQETKSAEASGSFSPSDAVDDRRRVLASIVRRRGQPAFRSALLQAYGGRCAMTGCDVTDALEAAHIHPYFGPASNVVSNGLLLRADVHTLFDLYLVAVNPDSLRIAVAPALRQSTYGELDGSALASPVSLEMAASVQSLAWHRSQCSWS</sequence>
<evidence type="ECO:0000313" key="2">
    <source>
        <dbReference type="EMBL" id="SLM26289.1"/>
    </source>
</evidence>
<feature type="domain" description="HNH nuclease" evidence="1">
    <location>
        <begin position="157"/>
        <end position="206"/>
    </location>
</feature>
<dbReference type="InterPro" id="IPR003615">
    <property type="entry name" value="HNH_nuc"/>
</dbReference>
<dbReference type="AlphaFoldDB" id="A0A1W1H3V8"/>
<dbReference type="EMBL" id="FWEU01000007">
    <property type="protein sequence ID" value="SLM26289.1"/>
    <property type="molecule type" value="Genomic_DNA"/>
</dbReference>
<dbReference type="RefSeq" id="WP_080150701.1">
    <property type="nucleotide sequence ID" value="NZ_FWEU01000007.1"/>
</dbReference>
<protein>
    <submittedName>
        <fullName evidence="2">HNH endonuclease</fullName>
    </submittedName>
</protein>
<reference evidence="3" key="1">
    <citation type="submission" date="2016-10" db="EMBL/GenBank/DDBJ databases">
        <authorList>
            <person name="Varghese N."/>
        </authorList>
    </citation>
    <scope>NUCLEOTIDE SEQUENCE [LARGE SCALE GENOMIC DNA]</scope>
    <source>
        <strain evidence="3">92MFCol6.1</strain>
    </source>
</reference>
<dbReference type="Pfam" id="PF13391">
    <property type="entry name" value="HNH_2"/>
    <property type="match status" value="1"/>
</dbReference>
<evidence type="ECO:0000313" key="3">
    <source>
        <dbReference type="Proteomes" id="UP000191133"/>
    </source>
</evidence>
<accession>A0A1W1H3V8</accession>
<gene>
    <name evidence="2" type="ORF">SAMN04488690_4053</name>
</gene>